<protein>
    <submittedName>
        <fullName evidence="1">Uncharacterized protein</fullName>
    </submittedName>
</protein>
<gene>
    <name evidence="1" type="ORF">TH53_21795</name>
</gene>
<organism evidence="1 2">
    <name type="scientific">Pedobacter lusitanus</name>
    <dbReference type="NCBI Taxonomy" id="1503925"/>
    <lineage>
        <taxon>Bacteria</taxon>
        <taxon>Pseudomonadati</taxon>
        <taxon>Bacteroidota</taxon>
        <taxon>Sphingobacteriia</taxon>
        <taxon>Sphingobacteriales</taxon>
        <taxon>Sphingobacteriaceae</taxon>
        <taxon>Pedobacter</taxon>
    </lineage>
</organism>
<name>A0A0D0GD41_9SPHI</name>
<comment type="caution">
    <text evidence="1">The sequence shown here is derived from an EMBL/GenBank/DDBJ whole genome shotgun (WGS) entry which is preliminary data.</text>
</comment>
<dbReference type="AlphaFoldDB" id="A0A0D0GD41"/>
<dbReference type="EMBL" id="JXRA01000110">
    <property type="protein sequence ID" value="KIO75247.1"/>
    <property type="molecule type" value="Genomic_DNA"/>
</dbReference>
<dbReference type="Proteomes" id="UP000032049">
    <property type="component" value="Unassembled WGS sequence"/>
</dbReference>
<proteinExistence type="predicted"/>
<accession>A0A0D0GD41</accession>
<dbReference type="PROSITE" id="PS51257">
    <property type="entry name" value="PROKAR_LIPOPROTEIN"/>
    <property type="match status" value="1"/>
</dbReference>
<evidence type="ECO:0000313" key="1">
    <source>
        <dbReference type="EMBL" id="KIO75247.1"/>
    </source>
</evidence>
<dbReference type="STRING" id="1503925.TH53_21795"/>
<evidence type="ECO:0000313" key="2">
    <source>
        <dbReference type="Proteomes" id="UP000032049"/>
    </source>
</evidence>
<reference evidence="1 2" key="1">
    <citation type="submission" date="2015-01" db="EMBL/GenBank/DDBJ databases">
        <title>Draft genome sequence of Pedobacter sp. NL19 isolated from sludge of an effluent treatment pond in an abandoned uranium mine.</title>
        <authorList>
            <person name="Santos T."/>
            <person name="Caetano T."/>
            <person name="Covas C."/>
            <person name="Cruz A."/>
            <person name="Mendo S."/>
        </authorList>
    </citation>
    <scope>NUCLEOTIDE SEQUENCE [LARGE SCALE GENOMIC DNA]</scope>
    <source>
        <strain evidence="1 2">NL19</strain>
    </source>
</reference>
<sequence>MEIIKKIKPNTMKKLILLLLIPILFSCKKDEKENKASYDIIVNVIGTSSFSLYEPNSGLVNHIPNAGALTNNYSMTATYDKGAKINIVAALKTNQKLEIEVIIKNTKTSQVIFQDKQIGEVKTSFTAQ</sequence>
<keyword evidence="2" id="KW-1185">Reference proteome</keyword>